<reference evidence="9 10" key="1">
    <citation type="submission" date="2018-06" db="EMBL/GenBank/DDBJ databases">
        <authorList>
            <consortium name="Pathogen Informatics"/>
            <person name="Doyle S."/>
        </authorList>
    </citation>
    <scope>NUCLEOTIDE SEQUENCE [LARGE SCALE GENOMIC DNA]</scope>
    <source>
        <strain evidence="9 10">NCTC7914</strain>
    </source>
</reference>
<dbReference type="InterPro" id="IPR012675">
    <property type="entry name" value="Beta-grasp_dom_sf"/>
</dbReference>
<organism evidence="9 10">
    <name type="scientific">Pseudomonas putida</name>
    <name type="common">Arthrobacter siderocapsulatus</name>
    <dbReference type="NCBI Taxonomy" id="303"/>
    <lineage>
        <taxon>Bacteria</taxon>
        <taxon>Pseudomonadati</taxon>
        <taxon>Pseudomonadota</taxon>
        <taxon>Gammaproteobacteria</taxon>
        <taxon>Pseudomonadales</taxon>
        <taxon>Pseudomonadaceae</taxon>
        <taxon>Pseudomonas</taxon>
    </lineage>
</organism>
<dbReference type="Proteomes" id="UP000254602">
    <property type="component" value="Unassembled WGS sequence"/>
</dbReference>
<evidence type="ECO:0000259" key="7">
    <source>
        <dbReference type="PROSITE" id="PS51085"/>
    </source>
</evidence>
<feature type="domain" description="FAD-binding FR-type" evidence="8">
    <location>
        <begin position="1"/>
        <end position="100"/>
    </location>
</feature>
<dbReference type="InterPro" id="IPR017938">
    <property type="entry name" value="Riboflavin_synthase-like_b-brl"/>
</dbReference>
<dbReference type="Gene3D" id="2.40.30.10">
    <property type="entry name" value="Translation factors"/>
    <property type="match status" value="1"/>
</dbReference>
<dbReference type="AlphaFoldDB" id="A0A379KE05"/>
<evidence type="ECO:0000256" key="3">
    <source>
        <dbReference type="ARBA" id="ARBA00022723"/>
    </source>
</evidence>
<dbReference type="InterPro" id="IPR001041">
    <property type="entry name" value="2Fe-2S_ferredoxin-type"/>
</dbReference>
<keyword evidence="6" id="KW-0411">Iron-sulfur</keyword>
<dbReference type="SUPFAM" id="SSF52343">
    <property type="entry name" value="Ferredoxin reductase-like, C-terminal NADP-linked domain"/>
    <property type="match status" value="1"/>
</dbReference>
<dbReference type="Gene3D" id="3.10.20.30">
    <property type="match status" value="1"/>
</dbReference>
<keyword evidence="9" id="KW-0223">Dioxygenase</keyword>
<keyword evidence="3" id="KW-0479">Metal-binding</keyword>
<dbReference type="InterPro" id="IPR050415">
    <property type="entry name" value="MRET"/>
</dbReference>
<evidence type="ECO:0000256" key="1">
    <source>
        <dbReference type="ARBA" id="ARBA00022630"/>
    </source>
</evidence>
<dbReference type="GO" id="GO:0018620">
    <property type="term" value="F:phthalate 4,5-dioxygenase activity"/>
    <property type="evidence" value="ECO:0007669"/>
    <property type="project" value="UniProtKB-EC"/>
</dbReference>
<dbReference type="CDD" id="cd06185">
    <property type="entry name" value="PDR_like"/>
    <property type="match status" value="1"/>
</dbReference>
<dbReference type="PANTHER" id="PTHR47354:SF1">
    <property type="entry name" value="CARNITINE MONOOXYGENASE REDUCTASE SUBUNIT"/>
    <property type="match status" value="1"/>
</dbReference>
<protein>
    <submittedName>
        <fullName evidence="9">Phthalate 4,5-dioxygenase</fullName>
        <ecNumber evidence="9">1.-.-.-</ecNumber>
        <ecNumber evidence="9">1.14.12.7</ecNumber>
    </submittedName>
</protein>
<evidence type="ECO:0000256" key="5">
    <source>
        <dbReference type="ARBA" id="ARBA00023004"/>
    </source>
</evidence>
<keyword evidence="4 9" id="KW-0560">Oxidoreductase</keyword>
<evidence type="ECO:0000313" key="9">
    <source>
        <dbReference type="EMBL" id="SUD66202.1"/>
    </source>
</evidence>
<proteinExistence type="predicted"/>
<evidence type="ECO:0000259" key="8">
    <source>
        <dbReference type="PROSITE" id="PS51384"/>
    </source>
</evidence>
<dbReference type="Pfam" id="PF00111">
    <property type="entry name" value="Fer2"/>
    <property type="match status" value="1"/>
</dbReference>
<accession>A0A379KE05</accession>
<feature type="domain" description="2Fe-2S ferredoxin-type" evidence="7">
    <location>
        <begin position="230"/>
        <end position="315"/>
    </location>
</feature>
<dbReference type="EC" id="1.-.-.-" evidence="9"/>
<keyword evidence="1" id="KW-0285">Flavoprotein</keyword>
<dbReference type="RefSeq" id="WP_115272999.1">
    <property type="nucleotide sequence ID" value="NZ_JAVXZE010000045.1"/>
</dbReference>
<evidence type="ECO:0000313" key="10">
    <source>
        <dbReference type="Proteomes" id="UP000254602"/>
    </source>
</evidence>
<keyword evidence="2" id="KW-0001">2Fe-2S</keyword>
<dbReference type="GO" id="GO:0046872">
    <property type="term" value="F:metal ion binding"/>
    <property type="evidence" value="ECO:0007669"/>
    <property type="project" value="UniProtKB-KW"/>
</dbReference>
<dbReference type="PRINTS" id="PR00409">
    <property type="entry name" value="PHDIOXRDTASE"/>
</dbReference>
<dbReference type="InterPro" id="IPR006058">
    <property type="entry name" value="2Fe2S_fd_BS"/>
</dbReference>
<dbReference type="InterPro" id="IPR017927">
    <property type="entry name" value="FAD-bd_FR_type"/>
</dbReference>
<evidence type="ECO:0000256" key="4">
    <source>
        <dbReference type="ARBA" id="ARBA00023002"/>
    </source>
</evidence>
<dbReference type="PANTHER" id="PTHR47354">
    <property type="entry name" value="NADH OXIDOREDUCTASE HCR"/>
    <property type="match status" value="1"/>
</dbReference>
<dbReference type="PROSITE" id="PS51384">
    <property type="entry name" value="FAD_FR"/>
    <property type="match status" value="1"/>
</dbReference>
<dbReference type="SUPFAM" id="SSF63380">
    <property type="entry name" value="Riboflavin synthase domain-like"/>
    <property type="match status" value="1"/>
</dbReference>
<sequence>MISVEITARKAEAQNIYSFELVSATGDKLPPFSAGSHIDVHLPGGLVRQYSLYNNAQVDQRYKIAVLLAPEGRGGSAAMHQLQVGQVIHVSQPRNLFPLCHEAKKTLLFAGGIGITPILCMAERLAHINADFELHYYSRSLEHAAFAEQLQQCSFAERVHLYFDSEPASKPDLAAMLANPSAEEHLFVCGPTGFMNYVLGTAADAGWADNQLHREYFANEAGPADGNQAFEVTIASTQEVLHIPADKSILQVLQDNNIDIPYSCEQGVCGTCLVRVLEGAPDHRDLYLSSSEKSANDQILTCCSRASSNSLVLDL</sequence>
<name>A0A379KE05_PSEPU</name>
<evidence type="ECO:0000256" key="6">
    <source>
        <dbReference type="ARBA" id="ARBA00023014"/>
    </source>
</evidence>
<evidence type="ECO:0000256" key="2">
    <source>
        <dbReference type="ARBA" id="ARBA00022714"/>
    </source>
</evidence>
<dbReference type="SUPFAM" id="SSF54292">
    <property type="entry name" value="2Fe-2S ferredoxin-like"/>
    <property type="match status" value="1"/>
</dbReference>
<dbReference type="CDD" id="cd00207">
    <property type="entry name" value="fer2"/>
    <property type="match status" value="1"/>
</dbReference>
<dbReference type="GO" id="GO:0051537">
    <property type="term" value="F:2 iron, 2 sulfur cluster binding"/>
    <property type="evidence" value="ECO:0007669"/>
    <property type="project" value="UniProtKB-KW"/>
</dbReference>
<dbReference type="EMBL" id="UGUY01000001">
    <property type="protein sequence ID" value="SUD66202.1"/>
    <property type="molecule type" value="Genomic_DNA"/>
</dbReference>
<dbReference type="Gene3D" id="3.40.50.80">
    <property type="entry name" value="Nucleotide-binding domain of ferredoxin-NADP reductase (FNR) module"/>
    <property type="match status" value="1"/>
</dbReference>
<gene>
    <name evidence="9" type="primary">ophA1_1</name>
    <name evidence="9" type="ORF">NCTC7914_00234</name>
</gene>
<dbReference type="PROSITE" id="PS51085">
    <property type="entry name" value="2FE2S_FER_2"/>
    <property type="match status" value="1"/>
</dbReference>
<dbReference type="InterPro" id="IPR039261">
    <property type="entry name" value="FNR_nucleotide-bd"/>
</dbReference>
<dbReference type="InterPro" id="IPR036010">
    <property type="entry name" value="2Fe-2S_ferredoxin-like_sf"/>
</dbReference>
<keyword evidence="5" id="KW-0408">Iron</keyword>
<dbReference type="EC" id="1.14.12.7" evidence="9"/>
<dbReference type="PROSITE" id="PS00197">
    <property type="entry name" value="2FE2S_FER_1"/>
    <property type="match status" value="1"/>
</dbReference>